<dbReference type="GO" id="GO:0006352">
    <property type="term" value="P:DNA-templated transcription initiation"/>
    <property type="evidence" value="ECO:0007669"/>
    <property type="project" value="UniProtKB-UniRule"/>
</dbReference>
<feature type="compositionally biased region" description="Basic and acidic residues" evidence="6">
    <location>
        <begin position="272"/>
        <end position="293"/>
    </location>
</feature>
<keyword evidence="2 5" id="KW-0240">DNA-directed RNA polymerase</keyword>
<accession>W7HNZ1</accession>
<dbReference type="PANTHER" id="PTHR12709">
    <property type="entry name" value="DNA-DIRECTED RNA POLYMERASE II, III"/>
    <property type="match status" value="1"/>
</dbReference>
<keyword evidence="9" id="KW-1185">Reference proteome</keyword>
<feature type="compositionally biased region" description="Basic and acidic residues" evidence="6">
    <location>
        <begin position="20"/>
        <end position="33"/>
    </location>
</feature>
<evidence type="ECO:0000256" key="6">
    <source>
        <dbReference type="SAM" id="MobiDB-lite"/>
    </source>
</evidence>
<feature type="compositionally biased region" description="Acidic residues" evidence="6">
    <location>
        <begin position="260"/>
        <end position="271"/>
    </location>
</feature>
<dbReference type="InterPro" id="IPR045113">
    <property type="entry name" value="Rpb7-like"/>
</dbReference>
<dbReference type="EMBL" id="KI966424">
    <property type="protein sequence ID" value="EWC45811.1"/>
    <property type="molecule type" value="Genomic_DNA"/>
</dbReference>
<reference evidence="8 9" key="1">
    <citation type="submission" date="2013-05" db="EMBL/GenBank/DDBJ databases">
        <title>Drechslerella stenobrocha genome reveals carnivorous origination and mechanical trapping mechanism of predatory fungi.</title>
        <authorList>
            <person name="Liu X."/>
            <person name="Zhang W."/>
            <person name="Liu K."/>
        </authorList>
    </citation>
    <scope>NUCLEOTIDE SEQUENCE [LARGE SCALE GENOMIC DNA]</scope>
    <source>
        <strain evidence="8 9">248</strain>
    </source>
</reference>
<dbReference type="HOGENOM" id="CLU_880064_0_0_1"/>
<evidence type="ECO:0000256" key="5">
    <source>
        <dbReference type="RuleBase" id="RU369086"/>
    </source>
</evidence>
<evidence type="ECO:0000256" key="4">
    <source>
        <dbReference type="ARBA" id="ARBA00023242"/>
    </source>
</evidence>
<dbReference type="InterPro" id="IPR036898">
    <property type="entry name" value="RNA_pol_Rpb7-like_N_sf"/>
</dbReference>
<dbReference type="OrthoDB" id="10250504at2759"/>
<feature type="region of interest" description="Disordered" evidence="6">
    <location>
        <begin position="254"/>
        <end position="316"/>
    </location>
</feature>
<proteinExistence type="predicted"/>
<sequence length="316" mass="34722">MAELPPPTSQKPHKKHKKSKDVAIDTPSSDKAERKTKKRKLSAETDDTASNVPAMATTTTKRRRRTLGTAAVSTPYVLTTISRYLPISPAYSATPHIGIQRDHLDPLVLKYDSTLAGVVLLHRDLQFHSSAAEICGESPFAFAWCRVEVLLFRPAVGMLLEGYVNDVSPSHVGMLYGNVFSVAVKAGGIPGGWQWSPNVNAHVGRKGADEGEGGVVVDSVMGRWIDADGEEVAGLQRFVVTAVKAEGGLLSLEGSFKDEDLPEEEEEEEEGHETAEKETVGRETTEIHGRVLSDDEDDARRRRKEKKEKKKRKRAE</sequence>
<evidence type="ECO:0000313" key="8">
    <source>
        <dbReference type="EMBL" id="EWC45811.1"/>
    </source>
</evidence>
<evidence type="ECO:0000256" key="2">
    <source>
        <dbReference type="ARBA" id="ARBA00022478"/>
    </source>
</evidence>
<dbReference type="Pfam" id="PF17875">
    <property type="entry name" value="RPA43_OB"/>
    <property type="match status" value="1"/>
</dbReference>
<keyword evidence="4 5" id="KW-0539">Nucleus</keyword>
<feature type="domain" description="RPA43 OB" evidence="7">
    <location>
        <begin position="154"/>
        <end position="256"/>
    </location>
</feature>
<evidence type="ECO:0000313" key="9">
    <source>
        <dbReference type="Proteomes" id="UP000024837"/>
    </source>
</evidence>
<evidence type="ECO:0000256" key="3">
    <source>
        <dbReference type="ARBA" id="ARBA00023163"/>
    </source>
</evidence>
<dbReference type="GO" id="GO:0005736">
    <property type="term" value="C:RNA polymerase I complex"/>
    <property type="evidence" value="ECO:0007669"/>
    <property type="project" value="TreeGrafter"/>
</dbReference>
<protein>
    <recommendedName>
        <fullName evidence="5">DNA-directed RNA polymerase subunit</fullName>
    </recommendedName>
</protein>
<gene>
    <name evidence="8" type="ORF">DRE_05148</name>
</gene>
<dbReference type="PANTHER" id="PTHR12709:SF5">
    <property type="entry name" value="DNA-DIRECTED RNA POLYMERASE I SUBUNIT RPA43"/>
    <property type="match status" value="1"/>
</dbReference>
<evidence type="ECO:0000259" key="7">
    <source>
        <dbReference type="Pfam" id="PF17875"/>
    </source>
</evidence>
<dbReference type="Proteomes" id="UP000024837">
    <property type="component" value="Unassembled WGS sequence"/>
</dbReference>
<evidence type="ECO:0000256" key="1">
    <source>
        <dbReference type="ARBA" id="ARBA00004123"/>
    </source>
</evidence>
<dbReference type="AlphaFoldDB" id="W7HNZ1"/>
<name>W7HNZ1_9PEZI</name>
<comment type="subcellular location">
    <subcellularLocation>
        <location evidence="1 5">Nucleus</location>
    </subcellularLocation>
</comment>
<organism evidence="8 9">
    <name type="scientific">Drechslerella stenobrocha 248</name>
    <dbReference type="NCBI Taxonomy" id="1043628"/>
    <lineage>
        <taxon>Eukaryota</taxon>
        <taxon>Fungi</taxon>
        <taxon>Dikarya</taxon>
        <taxon>Ascomycota</taxon>
        <taxon>Pezizomycotina</taxon>
        <taxon>Orbiliomycetes</taxon>
        <taxon>Orbiliales</taxon>
        <taxon>Orbiliaceae</taxon>
        <taxon>Drechslerella</taxon>
    </lineage>
</organism>
<dbReference type="InterPro" id="IPR041178">
    <property type="entry name" value="RPA43_OB"/>
</dbReference>
<dbReference type="GO" id="GO:0006362">
    <property type="term" value="P:transcription elongation by RNA polymerase I"/>
    <property type="evidence" value="ECO:0007669"/>
    <property type="project" value="TreeGrafter"/>
</dbReference>
<keyword evidence="3 5" id="KW-0804">Transcription</keyword>
<feature type="compositionally biased region" description="Basic residues" evidence="6">
    <location>
        <begin position="301"/>
        <end position="316"/>
    </location>
</feature>
<feature type="region of interest" description="Disordered" evidence="6">
    <location>
        <begin position="1"/>
        <end position="66"/>
    </location>
</feature>
<dbReference type="Gene3D" id="3.30.1490.120">
    <property type="entry name" value="RNA polymerase Rpb7-like, N-terminal domain"/>
    <property type="match status" value="1"/>
</dbReference>
<dbReference type="Gene3D" id="2.40.50.1060">
    <property type="match status" value="1"/>
</dbReference>
<comment type="function">
    <text evidence="5">DNA-dependent RNA polymerase which catalyzes the transcription of DNA into RNA using the four ribonucleoside triphosphates as substrates.</text>
</comment>